<protein>
    <submittedName>
        <fullName evidence="5">Transcriptional regulator</fullName>
    </submittedName>
</protein>
<gene>
    <name evidence="5" type="ORF">BC6307_11965</name>
</gene>
<dbReference type="AlphaFoldDB" id="A0A223KR16"/>
<accession>A0A223KR16</accession>
<name>A0A223KR16_9BACI</name>
<keyword evidence="2" id="KW-0238">DNA-binding</keyword>
<dbReference type="SMART" id="SM00418">
    <property type="entry name" value="HTH_ARSR"/>
    <property type="match status" value="1"/>
</dbReference>
<evidence type="ECO:0000256" key="2">
    <source>
        <dbReference type="ARBA" id="ARBA00023125"/>
    </source>
</evidence>
<dbReference type="STRING" id="1314751.GCA_001591425_00271"/>
<dbReference type="Proteomes" id="UP000215224">
    <property type="component" value="Chromosome"/>
</dbReference>
<dbReference type="PANTHER" id="PTHR33154">
    <property type="entry name" value="TRANSCRIPTIONAL REGULATOR, ARSR FAMILY"/>
    <property type="match status" value="1"/>
</dbReference>
<keyword evidence="3" id="KW-0804">Transcription</keyword>
<dbReference type="InterPro" id="IPR001845">
    <property type="entry name" value="HTH_ArsR_DNA-bd_dom"/>
</dbReference>
<dbReference type="PROSITE" id="PS50987">
    <property type="entry name" value="HTH_ARSR_2"/>
    <property type="match status" value="1"/>
</dbReference>
<proteinExistence type="predicted"/>
<dbReference type="InterPro" id="IPR036390">
    <property type="entry name" value="WH_DNA-bd_sf"/>
</dbReference>
<dbReference type="Gene3D" id="1.10.10.10">
    <property type="entry name" value="Winged helix-like DNA-binding domain superfamily/Winged helix DNA-binding domain"/>
    <property type="match status" value="1"/>
</dbReference>
<sequence length="347" mass="40385">MEVFHVTSRKRETYDVQVAYSPLWECALGIAAVTNSRLIDTLERPKSYWEELRGSLSTTLIDHLDYVEEHNTWKALLQLLHQCKSNNLKEFCSSIESLQSLKFKFTCLPYIGEKYQQLREAAAAGEESAVMELKEKTSENPFFPQYIQFISNSNTDELKAHLIEVMTLWYEAVVSPELEKINQILKIDYESKNEMREKLSPEELVQWATGGVNYLPEPSVHNVLLIPQYIYRPWNIEADIEDTKVFYYPVANESLSPNDKYMPSNFLVQKHKALGDETRLRIVKLLSEYDRSLQELTKILNMGKTTIHHHLKILRAAKLVEMNGAKYSLKANVVKLLFKELDQYLKR</sequence>
<dbReference type="InterPro" id="IPR036388">
    <property type="entry name" value="WH-like_DNA-bd_sf"/>
</dbReference>
<dbReference type="KEGG" id="bcoh:BC6307_11965"/>
<dbReference type="Pfam" id="PF01022">
    <property type="entry name" value="HTH_5"/>
    <property type="match status" value="1"/>
</dbReference>
<evidence type="ECO:0000259" key="4">
    <source>
        <dbReference type="PROSITE" id="PS50987"/>
    </source>
</evidence>
<evidence type="ECO:0000313" key="5">
    <source>
        <dbReference type="EMBL" id="AST91940.1"/>
    </source>
</evidence>
<evidence type="ECO:0000313" key="6">
    <source>
        <dbReference type="Proteomes" id="UP000215224"/>
    </source>
</evidence>
<dbReference type="GO" id="GO:0003700">
    <property type="term" value="F:DNA-binding transcription factor activity"/>
    <property type="evidence" value="ECO:0007669"/>
    <property type="project" value="InterPro"/>
</dbReference>
<evidence type="ECO:0000256" key="3">
    <source>
        <dbReference type="ARBA" id="ARBA00023163"/>
    </source>
</evidence>
<dbReference type="EMBL" id="CP018866">
    <property type="protein sequence ID" value="AST91940.1"/>
    <property type="molecule type" value="Genomic_DNA"/>
</dbReference>
<keyword evidence="1" id="KW-0805">Transcription regulation</keyword>
<dbReference type="CDD" id="cd00090">
    <property type="entry name" value="HTH_ARSR"/>
    <property type="match status" value="1"/>
</dbReference>
<feature type="domain" description="HTH arsR-type" evidence="4">
    <location>
        <begin position="259"/>
        <end position="347"/>
    </location>
</feature>
<dbReference type="PRINTS" id="PR00778">
    <property type="entry name" value="HTHARSR"/>
</dbReference>
<dbReference type="PANTHER" id="PTHR33154:SF18">
    <property type="entry name" value="ARSENICAL RESISTANCE OPERON REPRESSOR"/>
    <property type="match status" value="1"/>
</dbReference>
<evidence type="ECO:0000256" key="1">
    <source>
        <dbReference type="ARBA" id="ARBA00023015"/>
    </source>
</evidence>
<dbReference type="RefSeq" id="WP_066411086.1">
    <property type="nucleotide sequence ID" value="NZ_CP018866.1"/>
</dbReference>
<dbReference type="InterPro" id="IPR011991">
    <property type="entry name" value="ArsR-like_HTH"/>
</dbReference>
<dbReference type="SUPFAM" id="SSF46785">
    <property type="entry name" value="Winged helix' DNA-binding domain"/>
    <property type="match status" value="1"/>
</dbReference>
<organism evidence="5 6">
    <name type="scientific">Sutcliffiella cohnii</name>
    <dbReference type="NCBI Taxonomy" id="33932"/>
    <lineage>
        <taxon>Bacteria</taxon>
        <taxon>Bacillati</taxon>
        <taxon>Bacillota</taxon>
        <taxon>Bacilli</taxon>
        <taxon>Bacillales</taxon>
        <taxon>Bacillaceae</taxon>
        <taxon>Sutcliffiella</taxon>
    </lineage>
</organism>
<dbReference type="GO" id="GO:0003677">
    <property type="term" value="F:DNA binding"/>
    <property type="evidence" value="ECO:0007669"/>
    <property type="project" value="UniProtKB-KW"/>
</dbReference>
<reference evidence="5 6" key="1">
    <citation type="submission" date="2016-12" db="EMBL/GenBank/DDBJ databases">
        <title>The whole genome sequencing and assembly of Bacillus cohnii DSM 6307T strain.</title>
        <authorList>
            <person name="Lee Y.-J."/>
            <person name="Yi H."/>
            <person name="Bahn Y.-S."/>
            <person name="Kim J.F."/>
            <person name="Lee D.-W."/>
        </authorList>
    </citation>
    <scope>NUCLEOTIDE SEQUENCE [LARGE SCALE GENOMIC DNA]</scope>
    <source>
        <strain evidence="5 6">DSM 6307</strain>
    </source>
</reference>
<dbReference type="InterPro" id="IPR051081">
    <property type="entry name" value="HTH_MetalResp_TranReg"/>
</dbReference>
<keyword evidence="6" id="KW-1185">Reference proteome</keyword>